<evidence type="ECO:0000259" key="5">
    <source>
        <dbReference type="PROSITE" id="PS51296"/>
    </source>
</evidence>
<dbReference type="PANTHER" id="PTHR21496:SF23">
    <property type="entry name" value="3-PHENYLPROPIONATE_CINNAMIC ACID DIOXYGENASE FERREDOXIN SUBUNIT"/>
    <property type="match status" value="1"/>
</dbReference>
<evidence type="ECO:0000256" key="4">
    <source>
        <dbReference type="ARBA" id="ARBA00023014"/>
    </source>
</evidence>
<dbReference type="Pfam" id="PF00355">
    <property type="entry name" value="Rieske"/>
    <property type="match status" value="1"/>
</dbReference>
<keyword evidence="7" id="KW-1185">Reference proteome</keyword>
<dbReference type="SUPFAM" id="SSF50022">
    <property type="entry name" value="ISP domain"/>
    <property type="match status" value="1"/>
</dbReference>
<reference evidence="6" key="2">
    <citation type="journal article" date="2023" name="Microbiome">
        <title>Synthase-selected sorting approach identifies a beta-lactone synthase in a nudibranch symbiotic bacterium.</title>
        <authorList>
            <person name="Dzunkova M."/>
            <person name="La Clair J.J."/>
            <person name="Tyml T."/>
            <person name="Doud D."/>
            <person name="Schulz F."/>
            <person name="Piquer-Esteban S."/>
            <person name="Porcel Sanchis D."/>
            <person name="Osborn A."/>
            <person name="Robinson D."/>
            <person name="Louie K.B."/>
            <person name="Bowen B.P."/>
            <person name="Bowers R.M."/>
            <person name="Lee J."/>
            <person name="Arnau V."/>
            <person name="Diaz-Villanueva W."/>
            <person name="Stepanauskas R."/>
            <person name="Gosliner T."/>
            <person name="Date S.V."/>
            <person name="Northen T.R."/>
            <person name="Cheng J.F."/>
            <person name="Burkart M.D."/>
            <person name="Woyke T."/>
        </authorList>
    </citation>
    <scope>NUCLEOTIDE SEQUENCE</scope>
    <source>
        <strain evidence="6">Df01</strain>
    </source>
</reference>
<accession>A0ABT7QLW4</accession>
<dbReference type="PANTHER" id="PTHR21496">
    <property type="entry name" value="FERREDOXIN-RELATED"/>
    <property type="match status" value="1"/>
</dbReference>
<keyword evidence="3" id="KW-0408">Iron</keyword>
<dbReference type="EMBL" id="JANQAO010000002">
    <property type="protein sequence ID" value="MDM5147405.1"/>
    <property type="molecule type" value="Genomic_DNA"/>
</dbReference>
<keyword evidence="1" id="KW-0001">2Fe-2S</keyword>
<keyword evidence="4" id="KW-0411">Iron-sulfur</keyword>
<keyword evidence="2" id="KW-0479">Metal-binding</keyword>
<sequence length="118" mass="13173">MAKKHFVCETIALLPGERRLLDVGSRSIGVFNVDGSYYALLNVCPHTGGNLCEGPVCGTNLPVDDYRYEYGMENKVLRCAWHGWEFDITTGACLIEASKLRAKTYPVEVENEQVFVLV</sequence>
<evidence type="ECO:0000256" key="2">
    <source>
        <dbReference type="ARBA" id="ARBA00022723"/>
    </source>
</evidence>
<protein>
    <submittedName>
        <fullName evidence="6">Rieske (2Fe-2S) protein</fullName>
    </submittedName>
</protein>
<feature type="domain" description="Rieske" evidence="5">
    <location>
        <begin position="5"/>
        <end position="116"/>
    </location>
</feature>
<gene>
    <name evidence="6" type="ORF">NQX30_03345</name>
</gene>
<dbReference type="CDD" id="cd03467">
    <property type="entry name" value="Rieske"/>
    <property type="match status" value="1"/>
</dbReference>
<evidence type="ECO:0000313" key="6">
    <source>
        <dbReference type="EMBL" id="MDM5147405.1"/>
    </source>
</evidence>
<organism evidence="6 7">
    <name type="scientific">Candidatus Doriopsillibacter californiensis</name>
    <dbReference type="NCBI Taxonomy" id="2970740"/>
    <lineage>
        <taxon>Bacteria</taxon>
        <taxon>Pseudomonadati</taxon>
        <taxon>Pseudomonadota</taxon>
        <taxon>Gammaproteobacteria</taxon>
        <taxon>Candidatus Tethybacterales</taxon>
        <taxon>Candidatus Persebacteraceae</taxon>
        <taxon>Candidatus Doriopsillibacter</taxon>
    </lineage>
</organism>
<comment type="caution">
    <text evidence="6">The sequence shown here is derived from an EMBL/GenBank/DDBJ whole genome shotgun (WGS) entry which is preliminary data.</text>
</comment>
<evidence type="ECO:0000256" key="1">
    <source>
        <dbReference type="ARBA" id="ARBA00022714"/>
    </source>
</evidence>
<dbReference type="Proteomes" id="UP001168167">
    <property type="component" value="Unassembled WGS sequence"/>
</dbReference>
<dbReference type="InterPro" id="IPR017941">
    <property type="entry name" value="Rieske_2Fe-2S"/>
</dbReference>
<evidence type="ECO:0000256" key="3">
    <source>
        <dbReference type="ARBA" id="ARBA00023004"/>
    </source>
</evidence>
<dbReference type="Gene3D" id="2.102.10.10">
    <property type="entry name" value="Rieske [2Fe-2S] iron-sulphur domain"/>
    <property type="match status" value="1"/>
</dbReference>
<dbReference type="InterPro" id="IPR036922">
    <property type="entry name" value="Rieske_2Fe-2S_sf"/>
</dbReference>
<dbReference type="PROSITE" id="PS51296">
    <property type="entry name" value="RIESKE"/>
    <property type="match status" value="1"/>
</dbReference>
<proteinExistence type="predicted"/>
<evidence type="ECO:0000313" key="7">
    <source>
        <dbReference type="Proteomes" id="UP001168167"/>
    </source>
</evidence>
<reference evidence="6" key="1">
    <citation type="submission" date="2022-08" db="EMBL/GenBank/DDBJ databases">
        <authorList>
            <person name="Dzunkova M."/>
            <person name="La Clair J."/>
            <person name="Tyml T."/>
            <person name="Doud D."/>
            <person name="Schulz F."/>
            <person name="Piquer S."/>
            <person name="Porcel Sanchis D."/>
            <person name="Osborn A."/>
            <person name="Robinson D."/>
            <person name="Louie K.B."/>
            <person name="Bowen B.P."/>
            <person name="Bowers R."/>
            <person name="Lee J."/>
            <person name="Arnau Llombart V."/>
            <person name="Diaz Villanueva W."/>
            <person name="Gosliner T."/>
            <person name="Northen T."/>
            <person name="Cheng J.-F."/>
            <person name="Burkart M.D."/>
            <person name="Woyke T."/>
        </authorList>
    </citation>
    <scope>NUCLEOTIDE SEQUENCE</scope>
    <source>
        <strain evidence="6">Df01</strain>
    </source>
</reference>
<name>A0ABT7QLW4_9GAMM</name>